<feature type="domain" description="FAD-binding FR-type" evidence="2">
    <location>
        <begin position="16"/>
        <end position="111"/>
    </location>
</feature>
<dbReference type="PROSITE" id="PS51384">
    <property type="entry name" value="FAD_FR"/>
    <property type="match status" value="1"/>
</dbReference>
<dbReference type="EMBL" id="CP034086">
    <property type="protein sequence ID" value="AZG76139.1"/>
    <property type="molecule type" value="Genomic_DNA"/>
</dbReference>
<dbReference type="InterPro" id="IPR001709">
    <property type="entry name" value="Flavoprot_Pyr_Nucl_cyt_Rdtase"/>
</dbReference>
<organism evidence="3 4">
    <name type="scientific">Methylocystis rosea</name>
    <dbReference type="NCBI Taxonomy" id="173366"/>
    <lineage>
        <taxon>Bacteria</taxon>
        <taxon>Pseudomonadati</taxon>
        <taxon>Pseudomonadota</taxon>
        <taxon>Alphaproteobacteria</taxon>
        <taxon>Hyphomicrobiales</taxon>
        <taxon>Methylocystaceae</taxon>
        <taxon>Methylocystis</taxon>
    </lineage>
</organism>
<sequence>MMPQTLKACAPPPYPMAPSMTRVTRFIRESAEVFTFDLAPERATPFTPGQFNMLYAFGVGEIPISISGDSQAPERLTHTIRAVGPVSAALGGLKAGDQVGLRGPFGVGWPVEEAKGFDVLLIGGGIGLAPLRPAIYWLLRHRAAYGRVGVLYGARTPDDLIFVSELEEWRKTPDFQLRVAVERAAPDWTGDVGYVTPLLSKLRYDPADTVAMICGPEVMIRATALALEDAGIADSRIFVSMERNMKCAIGHCGHCQFGPLFICKDGPVHRYDRVRDLLAYREL</sequence>
<dbReference type="Gene3D" id="3.40.50.80">
    <property type="entry name" value="Nucleotide-binding domain of ferredoxin-NADP reductase (FNR) module"/>
    <property type="match status" value="1"/>
</dbReference>
<dbReference type="GO" id="GO:0016491">
    <property type="term" value="F:oxidoreductase activity"/>
    <property type="evidence" value="ECO:0007669"/>
    <property type="project" value="InterPro"/>
</dbReference>
<dbReference type="KEGG" id="mros:EHO51_04980"/>
<evidence type="ECO:0000256" key="1">
    <source>
        <dbReference type="PIRSR" id="PIRSR006816-2"/>
    </source>
</evidence>
<feature type="binding site" evidence="1">
    <location>
        <position position="247"/>
    </location>
    <ligand>
        <name>[2Fe-2S] cluster</name>
        <dbReference type="ChEBI" id="CHEBI:190135"/>
    </ligand>
</feature>
<comment type="cofactor">
    <cofactor evidence="1">
        <name>[2Fe-2S] cluster</name>
        <dbReference type="ChEBI" id="CHEBI:190135"/>
    </cofactor>
    <text evidence="1">Binds 1 [2Fe-2S] cluster per subunit.</text>
</comment>
<dbReference type="Pfam" id="PF00175">
    <property type="entry name" value="NAD_binding_1"/>
    <property type="match status" value="1"/>
</dbReference>
<dbReference type="InterPro" id="IPR017927">
    <property type="entry name" value="FAD-bd_FR_type"/>
</dbReference>
<dbReference type="InterPro" id="IPR039261">
    <property type="entry name" value="FNR_nucleotide-bd"/>
</dbReference>
<name>A0A3G8M2E3_9HYPH</name>
<dbReference type="GO" id="GO:0051537">
    <property type="term" value="F:2 iron, 2 sulfur cluster binding"/>
    <property type="evidence" value="ECO:0007669"/>
    <property type="project" value="UniProtKB-KW"/>
</dbReference>
<dbReference type="Proteomes" id="UP000273982">
    <property type="component" value="Chromosome"/>
</dbReference>
<dbReference type="RefSeq" id="WP_124737966.1">
    <property type="nucleotide sequence ID" value="NZ_CP034086.1"/>
</dbReference>
<accession>A0A3G8M2E3</accession>
<dbReference type="GO" id="GO:0046872">
    <property type="term" value="F:metal ion binding"/>
    <property type="evidence" value="ECO:0007669"/>
    <property type="project" value="UniProtKB-KW"/>
</dbReference>
<dbReference type="CDD" id="cd06221">
    <property type="entry name" value="sulfite_reductase_like"/>
    <property type="match status" value="1"/>
</dbReference>
<protein>
    <submittedName>
        <fullName evidence="3">Ni/Fe hydrogenase subunit gamma</fullName>
    </submittedName>
</protein>
<keyword evidence="1" id="KW-0411">Iron-sulfur</keyword>
<dbReference type="Pfam" id="PF10418">
    <property type="entry name" value="DHODB_Fe-S_bind"/>
    <property type="match status" value="1"/>
</dbReference>
<dbReference type="SUPFAM" id="SSF52343">
    <property type="entry name" value="Ferredoxin reductase-like, C-terminal NADP-linked domain"/>
    <property type="match status" value="1"/>
</dbReference>
<dbReference type="PANTHER" id="PTHR43513">
    <property type="entry name" value="DIHYDROOROTATE DEHYDROGENASE B (NAD(+)), ELECTRON TRANSFER SUBUNIT"/>
    <property type="match status" value="1"/>
</dbReference>
<reference evidence="3 4" key="1">
    <citation type="submission" date="2018-11" db="EMBL/GenBank/DDBJ databases">
        <title>Genome squencing of methanotrophic bacteria isolated from alkaline groundwater in Korea.</title>
        <authorList>
            <person name="Nguyen L.N."/>
        </authorList>
    </citation>
    <scope>NUCLEOTIDE SEQUENCE [LARGE SCALE GENOMIC DNA]</scope>
    <source>
        <strain evidence="3 4">GW6</strain>
    </source>
</reference>
<evidence type="ECO:0000313" key="4">
    <source>
        <dbReference type="Proteomes" id="UP000273982"/>
    </source>
</evidence>
<dbReference type="SUPFAM" id="SSF63380">
    <property type="entry name" value="Riboflavin synthase domain-like"/>
    <property type="match status" value="1"/>
</dbReference>
<dbReference type="GO" id="GO:0050660">
    <property type="term" value="F:flavin adenine dinucleotide binding"/>
    <property type="evidence" value="ECO:0007669"/>
    <property type="project" value="InterPro"/>
</dbReference>
<dbReference type="InterPro" id="IPR012165">
    <property type="entry name" value="Cyt_c3_hydrogenase_gsu"/>
</dbReference>
<dbReference type="PANTHER" id="PTHR43513:SF1">
    <property type="entry name" value="ANAEROBIC SULFITE REDUCTASE SUBUNIT B"/>
    <property type="match status" value="1"/>
</dbReference>
<proteinExistence type="predicted"/>
<feature type="binding site" evidence="1">
    <location>
        <position position="263"/>
    </location>
    <ligand>
        <name>[2Fe-2S] cluster</name>
        <dbReference type="ChEBI" id="CHEBI:190135"/>
    </ligand>
</feature>
<gene>
    <name evidence="3" type="ORF">EHO51_04980</name>
</gene>
<dbReference type="GO" id="GO:0006221">
    <property type="term" value="P:pyrimidine nucleotide biosynthetic process"/>
    <property type="evidence" value="ECO:0007669"/>
    <property type="project" value="InterPro"/>
</dbReference>
<evidence type="ECO:0000259" key="2">
    <source>
        <dbReference type="PROSITE" id="PS51384"/>
    </source>
</evidence>
<dbReference type="InterPro" id="IPR001433">
    <property type="entry name" value="OxRdtase_FAD/NAD-bd"/>
</dbReference>
<feature type="binding site" evidence="1">
    <location>
        <position position="255"/>
    </location>
    <ligand>
        <name>[2Fe-2S] cluster</name>
        <dbReference type="ChEBI" id="CHEBI:190135"/>
    </ligand>
</feature>
<feature type="binding site" evidence="1">
    <location>
        <position position="252"/>
    </location>
    <ligand>
        <name>[2Fe-2S] cluster</name>
        <dbReference type="ChEBI" id="CHEBI:190135"/>
    </ligand>
</feature>
<dbReference type="PRINTS" id="PR00371">
    <property type="entry name" value="FPNCR"/>
</dbReference>
<dbReference type="AlphaFoldDB" id="A0A3G8M2E3"/>
<dbReference type="InterPro" id="IPR017938">
    <property type="entry name" value="Riboflavin_synthase-like_b-brl"/>
</dbReference>
<dbReference type="Gene3D" id="2.40.30.10">
    <property type="entry name" value="Translation factors"/>
    <property type="match status" value="1"/>
</dbReference>
<keyword evidence="1" id="KW-0479">Metal-binding</keyword>
<dbReference type="InterPro" id="IPR019480">
    <property type="entry name" value="Dihydroorotate_DH_Fe-S-bd"/>
</dbReference>
<keyword evidence="1" id="KW-0001">2Fe-2S</keyword>
<dbReference type="PIRSF" id="PIRSF006816">
    <property type="entry name" value="Cyc3_hyd_g"/>
    <property type="match status" value="1"/>
</dbReference>
<keyword evidence="1" id="KW-0408">Iron</keyword>
<dbReference type="InterPro" id="IPR050353">
    <property type="entry name" value="PyrK_electron_transfer"/>
</dbReference>
<evidence type="ECO:0000313" key="3">
    <source>
        <dbReference type="EMBL" id="AZG76139.1"/>
    </source>
</evidence>